<keyword evidence="1" id="KW-0812">Transmembrane</keyword>
<dbReference type="InterPro" id="IPR000326">
    <property type="entry name" value="PAP2/HPO"/>
</dbReference>
<dbReference type="SUPFAM" id="SSF48317">
    <property type="entry name" value="Acid phosphatase/Vanadium-dependent haloperoxidase"/>
    <property type="match status" value="1"/>
</dbReference>
<protein>
    <submittedName>
        <fullName evidence="3">Putative undecaprenyl-diphosphatase YbjG</fullName>
        <ecNumber evidence="3">3.6.1.27</ecNumber>
    </submittedName>
</protein>
<feature type="transmembrane region" description="Helical" evidence="1">
    <location>
        <begin position="348"/>
        <end position="368"/>
    </location>
</feature>
<accession>A0A0H2M089</accession>
<keyword evidence="1" id="KW-0472">Membrane</keyword>
<name>A0A0H2M089_VARPD</name>
<feature type="transmembrane region" description="Helical" evidence="1">
    <location>
        <begin position="169"/>
        <end position="190"/>
    </location>
</feature>
<sequence length="430" mass="45206">MHATSFAWTTRTRKESESKRMHPLNLTLFDALAAGFSPSPAVLRLASAIALGSSWACAAVLAWAAWRRVAQRPCVLAVLAAGGAASLISQEIAASVGVPRPFMMGLSPAHVPHGLRAGLPSTHASVMFTMAFMLLLRRSMRDVGLVILAAAVATGWARVYVGIHFPFDVAAGALLGAAIAAALFAVQAVAPRLAPQPAAALAPPLRALADGRAGPCLVLVFILAAAWVGSNTPGMIGPAVLEEDGPVEKSTVLLYLAAVFCVLMVRVAFLSRLDRLAICILLLAFAAREADWHLAHFGTGLLAAPLSRILAATAILGPIAIAAGWLAKRAWSAHRAMRSWRQWRPEATTSLTFVAVIGTAIILDQVAVPLAGRPGLFAAESSQEFHRYLMLSFEEILELVLPVLALLAILQARLGGSRDPAAAAIGRSYA</sequence>
<proteinExistence type="predicted"/>
<feature type="domain" description="Phosphatidic acid phosphatase type 2/haloperoxidase" evidence="2">
    <location>
        <begin position="74"/>
        <end position="184"/>
    </location>
</feature>
<feature type="transmembrane region" description="Helical" evidence="1">
    <location>
        <begin position="211"/>
        <end position="230"/>
    </location>
</feature>
<feature type="transmembrane region" description="Helical" evidence="1">
    <location>
        <begin position="276"/>
        <end position="294"/>
    </location>
</feature>
<dbReference type="PANTHER" id="PTHR14969:SF13">
    <property type="entry name" value="AT30094P"/>
    <property type="match status" value="1"/>
</dbReference>
<feature type="transmembrane region" description="Helical" evidence="1">
    <location>
        <begin position="117"/>
        <end position="136"/>
    </location>
</feature>
<dbReference type="EC" id="3.6.1.27" evidence="3"/>
<dbReference type="Gene3D" id="1.20.144.10">
    <property type="entry name" value="Phosphatidic acid phosphatase type 2/haloperoxidase"/>
    <property type="match status" value="1"/>
</dbReference>
<feature type="transmembrane region" description="Helical" evidence="1">
    <location>
        <begin position="306"/>
        <end position="327"/>
    </location>
</feature>
<evidence type="ECO:0000259" key="2">
    <source>
        <dbReference type="SMART" id="SM00014"/>
    </source>
</evidence>
<evidence type="ECO:0000313" key="4">
    <source>
        <dbReference type="Proteomes" id="UP000035170"/>
    </source>
</evidence>
<organism evidence="3 4">
    <name type="scientific">Variovorax paradoxus</name>
    <dbReference type="NCBI Taxonomy" id="34073"/>
    <lineage>
        <taxon>Bacteria</taxon>
        <taxon>Pseudomonadati</taxon>
        <taxon>Pseudomonadota</taxon>
        <taxon>Betaproteobacteria</taxon>
        <taxon>Burkholderiales</taxon>
        <taxon>Comamonadaceae</taxon>
        <taxon>Variovorax</taxon>
    </lineage>
</organism>
<dbReference type="EMBL" id="JZWI01000017">
    <property type="protein sequence ID" value="KLN55486.1"/>
    <property type="molecule type" value="Genomic_DNA"/>
</dbReference>
<dbReference type="GO" id="GO:0050380">
    <property type="term" value="F:undecaprenyl-diphosphatase activity"/>
    <property type="evidence" value="ECO:0007669"/>
    <property type="project" value="UniProtKB-EC"/>
</dbReference>
<feature type="transmembrane region" description="Helical" evidence="1">
    <location>
        <begin position="45"/>
        <end position="66"/>
    </location>
</feature>
<evidence type="ECO:0000313" key="3">
    <source>
        <dbReference type="EMBL" id="KLN55486.1"/>
    </source>
</evidence>
<feature type="transmembrane region" description="Helical" evidence="1">
    <location>
        <begin position="143"/>
        <end position="163"/>
    </location>
</feature>
<reference evidence="3 4" key="1">
    <citation type="submission" date="2015-03" db="EMBL/GenBank/DDBJ databases">
        <title>Genome sequence of Variovorax paradoxus TBEA6.</title>
        <authorList>
            <person name="Poehlein A."/>
            <person name="Schuldes J."/>
            <person name="Wuebbeler J.H."/>
            <person name="Hiessl S."/>
            <person name="Steinbuechel A."/>
            <person name="Daniel R."/>
        </authorList>
    </citation>
    <scope>NUCLEOTIDE SEQUENCE [LARGE SCALE GENOMIC DNA]</scope>
    <source>
        <strain evidence="3 4">TBEA6</strain>
    </source>
</reference>
<dbReference type="SMART" id="SM00014">
    <property type="entry name" value="acidPPc"/>
    <property type="match status" value="1"/>
</dbReference>
<feature type="transmembrane region" description="Helical" evidence="1">
    <location>
        <begin position="250"/>
        <end position="269"/>
    </location>
</feature>
<gene>
    <name evidence="3" type="primary">ybjG3</name>
    <name evidence="3" type="ORF">VPARA_35100</name>
</gene>
<feature type="transmembrane region" description="Helical" evidence="1">
    <location>
        <begin position="73"/>
        <end position="97"/>
    </location>
</feature>
<dbReference type="InterPro" id="IPR036938">
    <property type="entry name" value="PAP2/HPO_sf"/>
</dbReference>
<dbReference type="PANTHER" id="PTHR14969">
    <property type="entry name" value="SPHINGOSINE-1-PHOSPHATE PHOSPHOHYDROLASE"/>
    <property type="match status" value="1"/>
</dbReference>
<comment type="caution">
    <text evidence="3">The sequence shown here is derived from an EMBL/GenBank/DDBJ whole genome shotgun (WGS) entry which is preliminary data.</text>
</comment>
<keyword evidence="1" id="KW-1133">Transmembrane helix</keyword>
<evidence type="ECO:0000256" key="1">
    <source>
        <dbReference type="SAM" id="Phobius"/>
    </source>
</evidence>
<dbReference type="AlphaFoldDB" id="A0A0H2M089"/>
<keyword evidence="3" id="KW-0378">Hydrolase</keyword>
<keyword evidence="4" id="KW-1185">Reference proteome</keyword>
<dbReference type="PATRIC" id="fig|34073.19.peg.3599"/>
<dbReference type="Proteomes" id="UP000035170">
    <property type="component" value="Unassembled WGS sequence"/>
</dbReference>
<feature type="transmembrane region" description="Helical" evidence="1">
    <location>
        <begin position="388"/>
        <end position="410"/>
    </location>
</feature>
<dbReference type="Pfam" id="PF01569">
    <property type="entry name" value="PAP2"/>
    <property type="match status" value="1"/>
</dbReference>